<keyword evidence="2" id="KW-0813">Transport</keyword>
<feature type="transmembrane region" description="Helical" evidence="7">
    <location>
        <begin position="51"/>
        <end position="71"/>
    </location>
</feature>
<sequence>MSNPKSKSQPQIQAQKQLLLFSIVILLFCTFIGAVITVHPLYLEQFVEHPALVGLIAAISSFAGLTFSLPIGTLSDREGRKPMLIVSFGFVSVVLLAFFINTRLYPLILLQIAFGVFMAPIWVVGEAFIKDISPTERRGEFRSFFGTFANAGLLIGPLIGGFLAGAFGIRSPYLFAAILIVVPLILVFRMKDGHSNTNKNQAVMDFLPVLKEFLQQRELKLLALCTVSLYFWYAARWIFGPLFLHDLGYSHYIIGVWLAVSVLPFLLFQIPIGKLSDKIGKSRIMYLGFLISAVSLIPLGFMSSISSLLATIFIVSIGTAFVEPLIEARVTDIVPKDRYGAYSGIFEFTKTLGLMLGPVGSAIFVYSFGISYSFIPAVVFFILTLALFLYKKPF</sequence>
<feature type="transmembrane region" description="Helical" evidence="7">
    <location>
        <begin position="308"/>
        <end position="326"/>
    </location>
</feature>
<comment type="subcellular location">
    <subcellularLocation>
        <location evidence="1">Cell membrane</location>
        <topology evidence="1">Multi-pass membrane protein</topology>
    </subcellularLocation>
</comment>
<accession>A0A7G9YTD9</accession>
<evidence type="ECO:0000256" key="2">
    <source>
        <dbReference type="ARBA" id="ARBA00022448"/>
    </source>
</evidence>
<feature type="transmembrane region" description="Helical" evidence="7">
    <location>
        <begin position="107"/>
        <end position="129"/>
    </location>
</feature>
<keyword evidence="5 7" id="KW-1133">Transmembrane helix</keyword>
<keyword evidence="4 7" id="KW-0812">Transmembrane</keyword>
<feature type="transmembrane region" description="Helical" evidence="7">
    <location>
        <begin position="83"/>
        <end position="101"/>
    </location>
</feature>
<dbReference type="PROSITE" id="PS50850">
    <property type="entry name" value="MFS"/>
    <property type="match status" value="1"/>
</dbReference>
<dbReference type="Gene3D" id="1.20.1250.20">
    <property type="entry name" value="MFS general substrate transporter like domains"/>
    <property type="match status" value="2"/>
</dbReference>
<reference evidence="9" key="1">
    <citation type="submission" date="2020-06" db="EMBL/GenBank/DDBJ databases">
        <title>Unique genomic features of the anaerobic methanotrophic archaea.</title>
        <authorList>
            <person name="Chadwick G.L."/>
            <person name="Skennerton C.T."/>
            <person name="Laso-Perez R."/>
            <person name="Leu A.O."/>
            <person name="Speth D.R."/>
            <person name="Yu H."/>
            <person name="Morgan-Lang C."/>
            <person name="Hatzenpichler R."/>
            <person name="Goudeau D."/>
            <person name="Malmstrom R."/>
            <person name="Brazelton W.J."/>
            <person name="Woyke T."/>
            <person name="Hallam S.J."/>
            <person name="Tyson G.W."/>
            <person name="Wegener G."/>
            <person name="Boetius A."/>
            <person name="Orphan V."/>
        </authorList>
    </citation>
    <scope>NUCLEOTIDE SEQUENCE</scope>
</reference>
<dbReference type="InterPro" id="IPR020846">
    <property type="entry name" value="MFS_dom"/>
</dbReference>
<dbReference type="Pfam" id="PF07690">
    <property type="entry name" value="MFS_1"/>
    <property type="match status" value="1"/>
</dbReference>
<dbReference type="GO" id="GO:0022857">
    <property type="term" value="F:transmembrane transporter activity"/>
    <property type="evidence" value="ECO:0007669"/>
    <property type="project" value="InterPro"/>
</dbReference>
<evidence type="ECO:0000259" key="8">
    <source>
        <dbReference type="PROSITE" id="PS50850"/>
    </source>
</evidence>
<feature type="transmembrane region" description="Helical" evidence="7">
    <location>
        <begin position="284"/>
        <end position="302"/>
    </location>
</feature>
<evidence type="ECO:0000256" key="5">
    <source>
        <dbReference type="ARBA" id="ARBA00022989"/>
    </source>
</evidence>
<feature type="transmembrane region" description="Helical" evidence="7">
    <location>
        <begin position="347"/>
        <end position="366"/>
    </location>
</feature>
<organism evidence="9">
    <name type="scientific">Candidatus Methanophagaceae archaeon ANME-1 ERB6</name>
    <dbReference type="NCBI Taxonomy" id="2759912"/>
    <lineage>
        <taxon>Archaea</taxon>
        <taxon>Methanobacteriati</taxon>
        <taxon>Methanobacteriota</taxon>
        <taxon>Stenosarchaea group</taxon>
        <taxon>Methanomicrobia</taxon>
        <taxon>Candidatus Methanophagales</taxon>
        <taxon>Candidatus Methanophagaceae</taxon>
    </lineage>
</organism>
<name>A0A7G9YTD9_9EURY</name>
<dbReference type="PRINTS" id="PR01035">
    <property type="entry name" value="TCRTETA"/>
</dbReference>
<evidence type="ECO:0000256" key="4">
    <source>
        <dbReference type="ARBA" id="ARBA00022692"/>
    </source>
</evidence>
<feature type="transmembrane region" description="Helical" evidence="7">
    <location>
        <begin position="18"/>
        <end position="39"/>
    </location>
</feature>
<dbReference type="InterPro" id="IPR036259">
    <property type="entry name" value="MFS_trans_sf"/>
</dbReference>
<evidence type="ECO:0000313" key="9">
    <source>
        <dbReference type="EMBL" id="QNO51273.1"/>
    </source>
</evidence>
<evidence type="ECO:0000256" key="7">
    <source>
        <dbReference type="SAM" id="Phobius"/>
    </source>
</evidence>
<evidence type="ECO:0000256" key="1">
    <source>
        <dbReference type="ARBA" id="ARBA00004651"/>
    </source>
</evidence>
<dbReference type="InterPro" id="IPR050171">
    <property type="entry name" value="MFS_Transporters"/>
</dbReference>
<protein>
    <submittedName>
        <fullName evidence="9">Putative MFS-type transporter YcaD</fullName>
    </submittedName>
</protein>
<dbReference type="InterPro" id="IPR011701">
    <property type="entry name" value="MFS"/>
</dbReference>
<dbReference type="InterPro" id="IPR010290">
    <property type="entry name" value="TM_effector"/>
</dbReference>
<dbReference type="SUPFAM" id="SSF103473">
    <property type="entry name" value="MFS general substrate transporter"/>
    <property type="match status" value="1"/>
</dbReference>
<feature type="transmembrane region" description="Helical" evidence="7">
    <location>
        <begin position="372"/>
        <end position="390"/>
    </location>
</feature>
<dbReference type="AlphaFoldDB" id="A0A7G9YTD9"/>
<dbReference type="Pfam" id="PF05977">
    <property type="entry name" value="MFS_3"/>
    <property type="match status" value="1"/>
</dbReference>
<evidence type="ECO:0000256" key="6">
    <source>
        <dbReference type="ARBA" id="ARBA00023136"/>
    </source>
</evidence>
<proteinExistence type="predicted"/>
<evidence type="ECO:0000256" key="3">
    <source>
        <dbReference type="ARBA" id="ARBA00022475"/>
    </source>
</evidence>
<dbReference type="PANTHER" id="PTHR23517">
    <property type="entry name" value="RESISTANCE PROTEIN MDTM, PUTATIVE-RELATED-RELATED"/>
    <property type="match status" value="1"/>
</dbReference>
<dbReference type="GO" id="GO:0005886">
    <property type="term" value="C:plasma membrane"/>
    <property type="evidence" value="ECO:0007669"/>
    <property type="project" value="UniProtKB-SubCell"/>
</dbReference>
<feature type="domain" description="Major facilitator superfamily (MFS) profile" evidence="8">
    <location>
        <begin position="17"/>
        <end position="394"/>
    </location>
</feature>
<feature type="transmembrane region" description="Helical" evidence="7">
    <location>
        <begin position="141"/>
        <end position="167"/>
    </location>
</feature>
<keyword evidence="3" id="KW-1003">Cell membrane</keyword>
<keyword evidence="6 7" id="KW-0472">Membrane</keyword>
<dbReference type="InterPro" id="IPR001958">
    <property type="entry name" value="Tet-R_TetA/multi-R_MdtG-like"/>
</dbReference>
<dbReference type="PANTHER" id="PTHR23517:SF3">
    <property type="entry name" value="INTEGRAL MEMBRANE TRANSPORT PROTEIN"/>
    <property type="match status" value="1"/>
</dbReference>
<dbReference type="CDD" id="cd17325">
    <property type="entry name" value="MFS_MdtG_SLC18_like"/>
    <property type="match status" value="1"/>
</dbReference>
<feature type="transmembrane region" description="Helical" evidence="7">
    <location>
        <begin position="251"/>
        <end position="272"/>
    </location>
</feature>
<feature type="transmembrane region" description="Helical" evidence="7">
    <location>
        <begin position="221"/>
        <end position="239"/>
    </location>
</feature>
<feature type="transmembrane region" description="Helical" evidence="7">
    <location>
        <begin position="173"/>
        <end position="190"/>
    </location>
</feature>
<gene>
    <name evidence="9" type="primary">ycaD</name>
    <name evidence="9" type="ORF">ILBEGJOJ_00003</name>
</gene>
<dbReference type="EMBL" id="MT631465">
    <property type="protein sequence ID" value="QNO51273.1"/>
    <property type="molecule type" value="Genomic_DNA"/>
</dbReference>